<keyword evidence="5" id="KW-0406">Ion transport</keyword>
<dbReference type="InterPro" id="IPR000644">
    <property type="entry name" value="CBS_dom"/>
</dbReference>
<dbReference type="InterPro" id="IPR001807">
    <property type="entry name" value="ClC"/>
</dbReference>
<keyword evidence="9" id="KW-0407">Ion channel</keyword>
<dbReference type="CDD" id="cd00400">
    <property type="entry name" value="Voltage_gated_ClC"/>
    <property type="match status" value="1"/>
</dbReference>
<feature type="domain" description="CBS" evidence="12">
    <location>
        <begin position="542"/>
        <end position="602"/>
    </location>
</feature>
<keyword evidence="6 11" id="KW-0472">Membrane</keyword>
<keyword evidence="3 11" id="KW-0812">Transmembrane</keyword>
<reference evidence="13" key="2">
    <citation type="submission" date="2021-04" db="EMBL/GenBank/DDBJ databases">
        <authorList>
            <person name="Gilroy R."/>
        </authorList>
    </citation>
    <scope>NUCLEOTIDE SEQUENCE</scope>
    <source>
        <strain evidence="13">ChiHecec1B25-7008</strain>
    </source>
</reference>
<dbReference type="GO" id="GO:0005254">
    <property type="term" value="F:chloride channel activity"/>
    <property type="evidence" value="ECO:0007669"/>
    <property type="project" value="UniProtKB-KW"/>
</dbReference>
<dbReference type="Pfam" id="PF00571">
    <property type="entry name" value="CBS"/>
    <property type="match status" value="2"/>
</dbReference>
<feature type="transmembrane region" description="Helical" evidence="11">
    <location>
        <begin position="241"/>
        <end position="258"/>
    </location>
</feature>
<evidence type="ECO:0000256" key="4">
    <source>
        <dbReference type="ARBA" id="ARBA00022989"/>
    </source>
</evidence>
<evidence type="ECO:0000259" key="12">
    <source>
        <dbReference type="PROSITE" id="PS51371"/>
    </source>
</evidence>
<keyword evidence="8" id="KW-0868">Chloride</keyword>
<dbReference type="PROSITE" id="PS51371">
    <property type="entry name" value="CBS"/>
    <property type="match status" value="2"/>
</dbReference>
<sequence>MEKVSYIFNNVRNWLPRLVQWREQHIKERRFILMLSFVVGIGTALAALLLKQLIHWIQIFLTDHFDTTEANYLYLVYPVVGILLTGLFVRYVVKDDIGHGVTKILYAISRRQGRIKPHNTWSSILASSITIGFGGSVGAEAPIVLTGSAIGSNLGGLFKMEHRTLMLLVGCGAAGAVAGIFKAPIAGLVFTLEVLMIDLTMTSLLPLLISSVTAATLSYIVTGQEALFRFHLDEPFALGRIPYVILLGIFCGLVSLYFTRAMSRVEGVFGRLKTPWKKLLLGGSMLSILIFLFPPLYGEGYDTIELLLNGVSDAEWNTVMNNSLFYGHGNLLLFYLMLIIVFKVFASSATNGGGGCGGIFAPSLYLGCIAGFVFSHFSNEFDMTPFLPEKNFALMGMAGVMSGVMHAPLTGVFLIAELTGGYDLFLPLMIVSVSSYLTIIVFEPHSIYSMRLAKKGELLTHNKDKSVLTLMKVDDVVERDFTPVRPDMDLGNLVGIIAHAHRNIFPVVDADNRLLGIIPLDDIRNIMFRQELYHRFTVERLMTLPPARLHDTDSMEQVMRIFDDTQAWNLPVVDAEGHYLGFVSKSKVFNAYREVLVHFSDE</sequence>
<feature type="transmembrane region" description="Helical" evidence="11">
    <location>
        <begin position="325"/>
        <end position="346"/>
    </location>
</feature>
<evidence type="ECO:0000313" key="13">
    <source>
        <dbReference type="EMBL" id="HJA82991.1"/>
    </source>
</evidence>
<feature type="transmembrane region" description="Helical" evidence="11">
    <location>
        <begin position="392"/>
        <end position="415"/>
    </location>
</feature>
<keyword evidence="7" id="KW-0869">Chloride channel</keyword>
<dbReference type="InterPro" id="IPR050368">
    <property type="entry name" value="ClC-type_chloride_channel"/>
</dbReference>
<proteinExistence type="predicted"/>
<feature type="transmembrane region" description="Helical" evidence="11">
    <location>
        <begin position="120"/>
        <end position="145"/>
    </location>
</feature>
<comment type="caution">
    <text evidence="13">The sequence shown here is derived from an EMBL/GenBank/DDBJ whole genome shotgun (WGS) entry which is preliminary data.</text>
</comment>
<evidence type="ECO:0000256" key="9">
    <source>
        <dbReference type="ARBA" id="ARBA00023303"/>
    </source>
</evidence>
<feature type="domain" description="CBS" evidence="12">
    <location>
        <begin position="477"/>
        <end position="536"/>
    </location>
</feature>
<evidence type="ECO:0000313" key="14">
    <source>
        <dbReference type="Proteomes" id="UP000823860"/>
    </source>
</evidence>
<feature type="transmembrane region" description="Helical" evidence="11">
    <location>
        <begin position="279"/>
        <end position="297"/>
    </location>
</feature>
<evidence type="ECO:0000256" key="2">
    <source>
        <dbReference type="ARBA" id="ARBA00022448"/>
    </source>
</evidence>
<feature type="transmembrane region" description="Helical" evidence="11">
    <location>
        <begin position="74"/>
        <end position="93"/>
    </location>
</feature>
<dbReference type="Gene3D" id="1.10.3080.10">
    <property type="entry name" value="Clc chloride channel"/>
    <property type="match status" value="1"/>
</dbReference>
<feature type="transmembrane region" description="Helical" evidence="11">
    <location>
        <begin position="165"/>
        <end position="192"/>
    </location>
</feature>
<evidence type="ECO:0000256" key="11">
    <source>
        <dbReference type="SAM" id="Phobius"/>
    </source>
</evidence>
<evidence type="ECO:0000256" key="10">
    <source>
        <dbReference type="PROSITE-ProRule" id="PRU00703"/>
    </source>
</evidence>
<dbReference type="InterPro" id="IPR046342">
    <property type="entry name" value="CBS_dom_sf"/>
</dbReference>
<dbReference type="Proteomes" id="UP000823860">
    <property type="component" value="Unassembled WGS sequence"/>
</dbReference>
<evidence type="ECO:0000256" key="5">
    <source>
        <dbReference type="ARBA" id="ARBA00023065"/>
    </source>
</evidence>
<dbReference type="PANTHER" id="PTHR43427">
    <property type="entry name" value="CHLORIDE CHANNEL PROTEIN CLC-E"/>
    <property type="match status" value="1"/>
</dbReference>
<feature type="transmembrane region" description="Helical" evidence="11">
    <location>
        <begin position="358"/>
        <end position="377"/>
    </location>
</feature>
<reference evidence="13" key="1">
    <citation type="journal article" date="2021" name="PeerJ">
        <title>Extensive microbial diversity within the chicken gut microbiome revealed by metagenomics and culture.</title>
        <authorList>
            <person name="Gilroy R."/>
            <person name="Ravi A."/>
            <person name="Getino M."/>
            <person name="Pursley I."/>
            <person name="Horton D.L."/>
            <person name="Alikhan N.F."/>
            <person name="Baker D."/>
            <person name="Gharbi K."/>
            <person name="Hall N."/>
            <person name="Watson M."/>
            <person name="Adriaenssens E.M."/>
            <person name="Foster-Nyarko E."/>
            <person name="Jarju S."/>
            <person name="Secka A."/>
            <person name="Antonio M."/>
            <person name="Oren A."/>
            <person name="Chaudhuri R.R."/>
            <person name="La Ragione R."/>
            <person name="Hildebrand F."/>
            <person name="Pallen M.J."/>
        </authorList>
    </citation>
    <scope>NUCLEOTIDE SEQUENCE</scope>
    <source>
        <strain evidence="13">ChiHecec1B25-7008</strain>
    </source>
</reference>
<feature type="transmembrane region" description="Helical" evidence="11">
    <location>
        <begin position="204"/>
        <end position="221"/>
    </location>
</feature>
<evidence type="ECO:0000256" key="7">
    <source>
        <dbReference type="ARBA" id="ARBA00023173"/>
    </source>
</evidence>
<comment type="subcellular location">
    <subcellularLocation>
        <location evidence="1">Membrane</location>
        <topology evidence="1">Multi-pass membrane protein</topology>
    </subcellularLocation>
</comment>
<dbReference type="GO" id="GO:0034707">
    <property type="term" value="C:chloride channel complex"/>
    <property type="evidence" value="ECO:0007669"/>
    <property type="project" value="UniProtKB-KW"/>
</dbReference>
<name>A0A9D2HR91_9BACE</name>
<dbReference type="SUPFAM" id="SSF54631">
    <property type="entry name" value="CBS-domain pair"/>
    <property type="match status" value="1"/>
</dbReference>
<dbReference type="Gene3D" id="3.10.580.10">
    <property type="entry name" value="CBS-domain"/>
    <property type="match status" value="1"/>
</dbReference>
<organism evidence="13 14">
    <name type="scientific">Candidatus Bacteroides intestinavium</name>
    <dbReference type="NCBI Taxonomy" id="2838469"/>
    <lineage>
        <taxon>Bacteria</taxon>
        <taxon>Pseudomonadati</taxon>
        <taxon>Bacteroidota</taxon>
        <taxon>Bacteroidia</taxon>
        <taxon>Bacteroidales</taxon>
        <taxon>Bacteroidaceae</taxon>
        <taxon>Bacteroides</taxon>
    </lineage>
</organism>
<dbReference type="SUPFAM" id="SSF81340">
    <property type="entry name" value="Clc chloride channel"/>
    <property type="match status" value="1"/>
</dbReference>
<evidence type="ECO:0000256" key="1">
    <source>
        <dbReference type="ARBA" id="ARBA00004141"/>
    </source>
</evidence>
<keyword evidence="2" id="KW-0813">Transport</keyword>
<dbReference type="Gene3D" id="3.90.1280.20">
    <property type="match status" value="1"/>
</dbReference>
<feature type="transmembrane region" description="Helical" evidence="11">
    <location>
        <begin position="422"/>
        <end position="442"/>
    </location>
</feature>
<dbReference type="AlphaFoldDB" id="A0A9D2HR91"/>
<feature type="transmembrane region" description="Helical" evidence="11">
    <location>
        <begin position="31"/>
        <end position="54"/>
    </location>
</feature>
<accession>A0A9D2HR91</accession>
<evidence type="ECO:0000256" key="6">
    <source>
        <dbReference type="ARBA" id="ARBA00023136"/>
    </source>
</evidence>
<evidence type="ECO:0000256" key="8">
    <source>
        <dbReference type="ARBA" id="ARBA00023214"/>
    </source>
</evidence>
<dbReference type="InterPro" id="IPR014743">
    <property type="entry name" value="Cl-channel_core"/>
</dbReference>
<gene>
    <name evidence="13" type="ORF">H9785_03325</name>
</gene>
<evidence type="ECO:0000256" key="3">
    <source>
        <dbReference type="ARBA" id="ARBA00022692"/>
    </source>
</evidence>
<dbReference type="Pfam" id="PF00654">
    <property type="entry name" value="Voltage_CLC"/>
    <property type="match status" value="1"/>
</dbReference>
<protein>
    <submittedName>
        <fullName evidence="13">Chloride channel protein</fullName>
    </submittedName>
</protein>
<dbReference type="SMART" id="SM00116">
    <property type="entry name" value="CBS"/>
    <property type="match status" value="2"/>
</dbReference>
<dbReference type="PANTHER" id="PTHR43427:SF6">
    <property type="entry name" value="CHLORIDE CHANNEL PROTEIN CLC-E"/>
    <property type="match status" value="1"/>
</dbReference>
<keyword evidence="4 11" id="KW-1133">Transmembrane helix</keyword>
<keyword evidence="10" id="KW-0129">CBS domain</keyword>
<dbReference type="PRINTS" id="PR00762">
    <property type="entry name" value="CLCHANNEL"/>
</dbReference>
<dbReference type="EMBL" id="DWZE01000042">
    <property type="protein sequence ID" value="HJA82991.1"/>
    <property type="molecule type" value="Genomic_DNA"/>
</dbReference>